<keyword evidence="1" id="KW-0863">Zinc-finger</keyword>
<dbReference type="PROSITE" id="PS50119">
    <property type="entry name" value="ZF_BBOX"/>
    <property type="match status" value="1"/>
</dbReference>
<comment type="similarity">
    <text evidence="2">Belongs to the TRAFAC class TrmE-Era-EngA-EngB-Septin-like GTPase superfamily. Septin GTPase family.</text>
</comment>
<comment type="caution">
    <text evidence="5">The sequence shown here is derived from an EMBL/GenBank/DDBJ whole genome shotgun (WGS) entry which is preliminary data.</text>
</comment>
<dbReference type="CDD" id="cd00063">
    <property type="entry name" value="FN3"/>
    <property type="match status" value="1"/>
</dbReference>
<feature type="domain" description="Fibronectin type-III" evidence="4">
    <location>
        <begin position="114"/>
        <end position="208"/>
    </location>
</feature>
<dbReference type="AlphaFoldDB" id="A0AA88XMK6"/>
<feature type="domain" description="B box-type" evidence="3">
    <location>
        <begin position="34"/>
        <end position="82"/>
    </location>
</feature>
<sequence length="740" mass="83969">MDDFILKHIARNNPNSEERVIVTDNNVLVVTVSSRSASCNSNTHAQDSGSMAAISYCTDCGVALCTDCLSNHQSSDHYVVSCGQFPDPVIVQSSVRDISDTQVNKSSSNGFTCSSSDVKPAAIDVDCTRIVLAWPRPTCDDSIQHYEIRYRKCHDVRWQKISTNDMTECILLQSLAPNVSYETQVRPVFVDREGPYGPKSDPIKTKKSLAQNLRDDRSKTVKICDGTPSLYRVQLHEKEGSVNTIDKTRKCFIKGRHRTGVPEKTVLLVGATGSGKTTLIDAIFNHILGMEWSDDFRFTVVNLKQEEDARKHDQALSQTDWITCYEIPCMDGSKVDFKLNLVDTPGFADTRGIERDTTLVRQIRSFFTPRSDTGINKIDALCFVVQAPLVRLSAAQRYVFDGILSIFGKDIIGNIFMLITFADGSDPVVLSSLKEAKIPYEKYFTFNNSALFANNVSDQTPFSKSFWQLGEESYQIFFKELVTFKPKSLLLTSEVLENRERLDAIMVGLLDDIKSGLNKMENIRQEEHALNQHEAYIRANKNYRYKVKENKMNHIKLKPGENALNCLRCHRTCHFPCRCRTGAVTSSYNCTVMDSNNKCTICVDKCPMTDHCDTGYRYELSTVEKERTYEELKSRFDDAKSKESKSKSALKKLKYEYGQMHTQVQFLINNARECFNQLSNIALRPNPLNESDYIDLLITNEKQDGSVGYLERIEMLKDIRQKASLIKFLPDKDFDPLSKK</sequence>
<dbReference type="CDD" id="cd00882">
    <property type="entry name" value="Ras_like_GTPase"/>
    <property type="match status" value="1"/>
</dbReference>
<dbReference type="InterPro" id="IPR027417">
    <property type="entry name" value="P-loop_NTPase"/>
</dbReference>
<organism evidence="5 6">
    <name type="scientific">Pinctada imbricata</name>
    <name type="common">Atlantic pearl-oyster</name>
    <name type="synonym">Pinctada martensii</name>
    <dbReference type="NCBI Taxonomy" id="66713"/>
    <lineage>
        <taxon>Eukaryota</taxon>
        <taxon>Metazoa</taxon>
        <taxon>Spiralia</taxon>
        <taxon>Lophotrochozoa</taxon>
        <taxon>Mollusca</taxon>
        <taxon>Bivalvia</taxon>
        <taxon>Autobranchia</taxon>
        <taxon>Pteriomorphia</taxon>
        <taxon>Pterioida</taxon>
        <taxon>Pterioidea</taxon>
        <taxon>Pteriidae</taxon>
        <taxon>Pinctada</taxon>
    </lineage>
</organism>
<keyword evidence="6" id="KW-1185">Reference proteome</keyword>
<dbReference type="GO" id="GO:0008270">
    <property type="term" value="F:zinc ion binding"/>
    <property type="evidence" value="ECO:0007669"/>
    <property type="project" value="UniProtKB-KW"/>
</dbReference>
<dbReference type="InterPro" id="IPR003961">
    <property type="entry name" value="FN3_dom"/>
</dbReference>
<gene>
    <name evidence="5" type="ORF">FSP39_016189</name>
</gene>
<keyword evidence="1" id="KW-0479">Metal-binding</keyword>
<evidence type="ECO:0000256" key="2">
    <source>
        <dbReference type="RuleBase" id="RU004560"/>
    </source>
</evidence>
<dbReference type="SUPFAM" id="SSF52540">
    <property type="entry name" value="P-loop containing nucleoside triphosphate hydrolases"/>
    <property type="match status" value="2"/>
</dbReference>
<dbReference type="InterPro" id="IPR013783">
    <property type="entry name" value="Ig-like_fold"/>
</dbReference>
<dbReference type="InterPro" id="IPR036116">
    <property type="entry name" value="FN3_sf"/>
</dbReference>
<dbReference type="Pfam" id="PF00041">
    <property type="entry name" value="fn3"/>
    <property type="match status" value="1"/>
</dbReference>
<evidence type="ECO:0000313" key="6">
    <source>
        <dbReference type="Proteomes" id="UP001186944"/>
    </source>
</evidence>
<dbReference type="GO" id="GO:0005525">
    <property type="term" value="F:GTP binding"/>
    <property type="evidence" value="ECO:0007669"/>
    <property type="project" value="UniProtKB-KW"/>
</dbReference>
<dbReference type="Gene3D" id="2.60.40.10">
    <property type="entry name" value="Immunoglobulins"/>
    <property type="match status" value="1"/>
</dbReference>
<dbReference type="InterPro" id="IPR000315">
    <property type="entry name" value="Znf_B-box"/>
</dbReference>
<name>A0AA88XMK6_PINIB</name>
<evidence type="ECO:0000313" key="5">
    <source>
        <dbReference type="EMBL" id="KAK3088210.1"/>
    </source>
</evidence>
<accession>A0AA88XMK6</accession>
<evidence type="ECO:0000256" key="1">
    <source>
        <dbReference type="PROSITE-ProRule" id="PRU00024"/>
    </source>
</evidence>
<keyword evidence="1" id="KW-0862">Zinc</keyword>
<keyword evidence="2" id="KW-0342">GTP-binding</keyword>
<dbReference type="PANTHER" id="PTHR32046:SF14">
    <property type="match status" value="1"/>
</dbReference>
<evidence type="ECO:0008006" key="7">
    <source>
        <dbReference type="Google" id="ProtNLM"/>
    </source>
</evidence>
<dbReference type="SUPFAM" id="SSF49265">
    <property type="entry name" value="Fibronectin type III"/>
    <property type="match status" value="1"/>
</dbReference>
<dbReference type="EMBL" id="VSWD01000011">
    <property type="protein sequence ID" value="KAK3088210.1"/>
    <property type="molecule type" value="Genomic_DNA"/>
</dbReference>
<dbReference type="InterPro" id="IPR030379">
    <property type="entry name" value="G_SEPTIN_dom"/>
</dbReference>
<dbReference type="Gene3D" id="3.40.50.300">
    <property type="entry name" value="P-loop containing nucleotide triphosphate hydrolases"/>
    <property type="match status" value="1"/>
</dbReference>
<keyword evidence="2" id="KW-0547">Nucleotide-binding</keyword>
<dbReference type="PANTHER" id="PTHR32046">
    <property type="entry name" value="G DOMAIN-CONTAINING PROTEIN"/>
    <property type="match status" value="1"/>
</dbReference>
<dbReference type="PROSITE" id="PS50853">
    <property type="entry name" value="FN3"/>
    <property type="match status" value="1"/>
</dbReference>
<dbReference type="Proteomes" id="UP001186944">
    <property type="component" value="Unassembled WGS sequence"/>
</dbReference>
<proteinExistence type="inferred from homology"/>
<dbReference type="Pfam" id="PF00735">
    <property type="entry name" value="Septin"/>
    <property type="match status" value="1"/>
</dbReference>
<protein>
    <recommendedName>
        <fullName evidence="7">Fibronectin type-III domain-containing protein</fullName>
    </recommendedName>
</protein>
<evidence type="ECO:0000259" key="3">
    <source>
        <dbReference type="PROSITE" id="PS50119"/>
    </source>
</evidence>
<reference evidence="5" key="1">
    <citation type="submission" date="2019-08" db="EMBL/GenBank/DDBJ databases">
        <title>The improved chromosome-level genome for the pearl oyster Pinctada fucata martensii using PacBio sequencing and Hi-C.</title>
        <authorList>
            <person name="Zheng Z."/>
        </authorList>
    </citation>
    <scope>NUCLEOTIDE SEQUENCE</scope>
    <source>
        <strain evidence="5">ZZ-2019</strain>
        <tissue evidence="5">Adductor muscle</tissue>
    </source>
</reference>
<evidence type="ECO:0000259" key="4">
    <source>
        <dbReference type="PROSITE" id="PS50853"/>
    </source>
</evidence>